<dbReference type="Pfam" id="PF00013">
    <property type="entry name" value="KH_1"/>
    <property type="match status" value="1"/>
</dbReference>
<keyword evidence="5" id="KW-1185">Reference proteome</keyword>
<proteinExistence type="predicted"/>
<keyword evidence="2" id="KW-0694">RNA-binding</keyword>
<protein>
    <recommendedName>
        <fullName evidence="3">K Homology domain-containing protein</fullName>
    </recommendedName>
</protein>
<keyword evidence="1" id="KW-0677">Repeat</keyword>
<dbReference type="PANTHER" id="PTHR10288">
    <property type="entry name" value="KH DOMAIN CONTAINING RNA BINDING PROTEIN"/>
    <property type="match status" value="1"/>
</dbReference>
<feature type="domain" description="K Homology" evidence="3">
    <location>
        <begin position="141"/>
        <end position="202"/>
    </location>
</feature>
<dbReference type="InterPro" id="IPR036612">
    <property type="entry name" value="KH_dom_type_1_sf"/>
</dbReference>
<dbReference type="SUPFAM" id="SSF54791">
    <property type="entry name" value="Eukaryotic type KH-domain (KH-domain type I)"/>
    <property type="match status" value="1"/>
</dbReference>
<evidence type="ECO:0000256" key="2">
    <source>
        <dbReference type="PROSITE-ProRule" id="PRU00117"/>
    </source>
</evidence>
<dbReference type="SMART" id="SM00322">
    <property type="entry name" value="KH"/>
    <property type="match status" value="1"/>
</dbReference>
<dbReference type="Gene3D" id="3.30.1370.10">
    <property type="entry name" value="K Homology domain, type 1"/>
    <property type="match status" value="1"/>
</dbReference>
<reference evidence="4 5" key="1">
    <citation type="submission" date="2021-06" db="EMBL/GenBank/DDBJ databases">
        <authorList>
            <person name="Palmer J.M."/>
        </authorList>
    </citation>
    <scope>NUCLEOTIDE SEQUENCE [LARGE SCALE GENOMIC DNA]</scope>
    <source>
        <strain evidence="5">if_2019</strain>
        <tissue evidence="4">Muscle</tissue>
    </source>
</reference>
<dbReference type="InterPro" id="IPR004087">
    <property type="entry name" value="KH_dom"/>
</dbReference>
<dbReference type="EMBL" id="JAHRIQ010113091">
    <property type="protein sequence ID" value="MEQ2257750.1"/>
    <property type="molecule type" value="Genomic_DNA"/>
</dbReference>
<feature type="non-terminal residue" evidence="4">
    <location>
        <position position="202"/>
    </location>
</feature>
<comment type="caution">
    <text evidence="4">The sequence shown here is derived from an EMBL/GenBank/DDBJ whole genome shotgun (WGS) entry which is preliminary data.</text>
</comment>
<evidence type="ECO:0000313" key="5">
    <source>
        <dbReference type="Proteomes" id="UP001482620"/>
    </source>
</evidence>
<accession>A0ABV0VL66</accession>
<dbReference type="Proteomes" id="UP001482620">
    <property type="component" value="Unassembled WGS sequence"/>
</dbReference>
<name>A0ABV0VL66_9TELE</name>
<gene>
    <name evidence="4" type="ORF">ILYODFUR_037931</name>
</gene>
<dbReference type="PROSITE" id="PS50084">
    <property type="entry name" value="KH_TYPE_1"/>
    <property type="match status" value="1"/>
</dbReference>
<evidence type="ECO:0000313" key="4">
    <source>
        <dbReference type="EMBL" id="MEQ2257750.1"/>
    </source>
</evidence>
<evidence type="ECO:0000259" key="3">
    <source>
        <dbReference type="SMART" id="SM00322"/>
    </source>
</evidence>
<dbReference type="InterPro" id="IPR004088">
    <property type="entry name" value="KH_dom_type_1"/>
</dbReference>
<sequence length="202" mass="21878">MILVKENQEYIQNILTSGLAKKGKQAQHFLLKGVFFGEPHPNTQLCIIMISLLSSSVMLKHGAAAQSANMISAEAKKQSFIISESENGFLALAKIHAISKEASVKRSAVEVVLWRQAKRLLVQIVERCRNGPGFHGDGDGGTSVQEMLIPASKVGLVIGRGGDTIKQLQERAGVKMMMIQDGPMPTGADKPLRISGDPYKVQ</sequence>
<organism evidence="4 5">
    <name type="scientific">Ilyodon furcidens</name>
    <name type="common">goldbreast splitfin</name>
    <dbReference type="NCBI Taxonomy" id="33524"/>
    <lineage>
        <taxon>Eukaryota</taxon>
        <taxon>Metazoa</taxon>
        <taxon>Chordata</taxon>
        <taxon>Craniata</taxon>
        <taxon>Vertebrata</taxon>
        <taxon>Euteleostomi</taxon>
        <taxon>Actinopterygii</taxon>
        <taxon>Neopterygii</taxon>
        <taxon>Teleostei</taxon>
        <taxon>Neoteleostei</taxon>
        <taxon>Acanthomorphata</taxon>
        <taxon>Ovalentaria</taxon>
        <taxon>Atherinomorphae</taxon>
        <taxon>Cyprinodontiformes</taxon>
        <taxon>Goodeidae</taxon>
        <taxon>Ilyodon</taxon>
    </lineage>
</organism>
<evidence type="ECO:0000256" key="1">
    <source>
        <dbReference type="ARBA" id="ARBA00022737"/>
    </source>
</evidence>